<dbReference type="Proteomes" id="UP000005297">
    <property type="component" value="Unassembled WGS sequence"/>
</dbReference>
<dbReference type="STRING" id="314344.AL013_06435"/>
<keyword evidence="5" id="KW-1185">Reference proteome</keyword>
<feature type="signal peptide" evidence="2">
    <location>
        <begin position="1"/>
        <end position="28"/>
    </location>
</feature>
<dbReference type="EMBL" id="AATS01000010">
    <property type="protein sequence ID" value="EAU54305.1"/>
    <property type="molecule type" value="Genomic_DNA"/>
</dbReference>
<dbReference type="Gene3D" id="2.40.160.20">
    <property type="match status" value="1"/>
</dbReference>
<comment type="caution">
    <text evidence="4">The sequence shown here is derived from an EMBL/GenBank/DDBJ whole genome shotgun (WGS) entry which is preliminary data.</text>
</comment>
<dbReference type="Pfam" id="PF13505">
    <property type="entry name" value="OMP_b-brl"/>
    <property type="match status" value="1"/>
</dbReference>
<evidence type="ECO:0000256" key="1">
    <source>
        <dbReference type="ARBA" id="ARBA00022729"/>
    </source>
</evidence>
<feature type="domain" description="Outer membrane protein beta-barrel" evidence="3">
    <location>
        <begin position="15"/>
        <end position="190"/>
    </location>
</feature>
<dbReference type="SUPFAM" id="SSF56925">
    <property type="entry name" value="OMPA-like"/>
    <property type="match status" value="1"/>
</dbReference>
<name>Q0EY87_9PROT</name>
<evidence type="ECO:0000313" key="4">
    <source>
        <dbReference type="EMBL" id="EAU54305.1"/>
    </source>
</evidence>
<dbReference type="AlphaFoldDB" id="Q0EY87"/>
<keyword evidence="1 2" id="KW-0732">Signal</keyword>
<evidence type="ECO:0000313" key="5">
    <source>
        <dbReference type="Proteomes" id="UP000005297"/>
    </source>
</evidence>
<sequence length="206" mass="21626">MKVNIGGNMKRVLVGAAMIMAGSVTAQAQDFKPYAGVGIGAFGLEMKDTSINFKQKNTVLGGFAKFGVDVNDYFGAELRVGTTAKGDKTYGVGGVAAGSPAGTIGQKADYFVSYLAKLQYPVSQDFRLYAMLGATTAKSKITMTPALGTGSSKTKTGFSYGAGGDFTVNDQLSVGAEWMQYWTNVTVTTNGKVKIWGAVGTLTMHF</sequence>
<dbReference type="InterPro" id="IPR027385">
    <property type="entry name" value="Beta-barrel_OMP"/>
</dbReference>
<dbReference type="InParanoid" id="Q0EY87"/>
<dbReference type="HOGENOM" id="CLU_1330620_0_0_0"/>
<evidence type="ECO:0000259" key="3">
    <source>
        <dbReference type="Pfam" id="PF13505"/>
    </source>
</evidence>
<feature type="chain" id="PRO_5004171300" description="Outer membrane protein beta-barrel domain-containing protein" evidence="2">
    <location>
        <begin position="29"/>
        <end position="206"/>
    </location>
</feature>
<gene>
    <name evidence="4" type="ORF">SPV1_06074</name>
</gene>
<reference evidence="4 5" key="1">
    <citation type="submission" date="2006-09" db="EMBL/GenBank/DDBJ databases">
        <authorList>
            <person name="Emerson D."/>
            <person name="Ferriera S."/>
            <person name="Johnson J."/>
            <person name="Kravitz S."/>
            <person name="Halpern A."/>
            <person name="Remington K."/>
            <person name="Beeson K."/>
            <person name="Tran B."/>
            <person name="Rogers Y.-H."/>
            <person name="Friedman R."/>
            <person name="Venter J.C."/>
        </authorList>
    </citation>
    <scope>NUCLEOTIDE SEQUENCE [LARGE SCALE GENOMIC DNA]</scope>
    <source>
        <strain evidence="4 5">PV-1</strain>
    </source>
</reference>
<dbReference type="InterPro" id="IPR011250">
    <property type="entry name" value="OMP/PagP_B-barrel"/>
</dbReference>
<accession>Q0EY87</accession>
<evidence type="ECO:0000256" key="2">
    <source>
        <dbReference type="SAM" id="SignalP"/>
    </source>
</evidence>
<protein>
    <recommendedName>
        <fullName evidence="3">Outer membrane protein beta-barrel domain-containing protein</fullName>
    </recommendedName>
</protein>
<proteinExistence type="predicted"/>
<organism evidence="4 5">
    <name type="scientific">Mariprofundus ferrooxydans PV-1</name>
    <dbReference type="NCBI Taxonomy" id="314345"/>
    <lineage>
        <taxon>Bacteria</taxon>
        <taxon>Pseudomonadati</taxon>
        <taxon>Pseudomonadota</taxon>
        <taxon>Candidatius Mariprofundia</taxon>
        <taxon>Mariprofundales</taxon>
        <taxon>Mariprofundaceae</taxon>
        <taxon>Mariprofundus</taxon>
    </lineage>
</organism>